<keyword evidence="2" id="KW-1185">Reference proteome</keyword>
<reference evidence="2" key="1">
    <citation type="submission" date="2021-01" db="EMBL/GenBank/DDBJ databases">
        <title>Caligus Genome Assembly.</title>
        <authorList>
            <person name="Gallardo-Escarate C."/>
        </authorList>
    </citation>
    <scope>NUCLEOTIDE SEQUENCE [LARGE SCALE GENOMIC DNA]</scope>
</reference>
<protein>
    <submittedName>
        <fullName evidence="1">Uncharacterized protein</fullName>
    </submittedName>
</protein>
<name>A0A7T8GXG2_CALRO</name>
<dbReference type="EMBL" id="CP045903">
    <property type="protein sequence ID" value="QQP39291.1"/>
    <property type="molecule type" value="Genomic_DNA"/>
</dbReference>
<proteinExistence type="predicted"/>
<evidence type="ECO:0000313" key="2">
    <source>
        <dbReference type="Proteomes" id="UP000595437"/>
    </source>
</evidence>
<sequence length="55" mass="5945">MSVLEGKVTSITPRVSQCRELQKPKASSCNSIPVVVVTNLDALMRNFPSGLNQSL</sequence>
<gene>
    <name evidence="1" type="ORF">FKW44_020123</name>
</gene>
<dbReference type="Proteomes" id="UP000595437">
    <property type="component" value="Chromosome 14"/>
</dbReference>
<evidence type="ECO:0000313" key="1">
    <source>
        <dbReference type="EMBL" id="QQP39291.1"/>
    </source>
</evidence>
<organism evidence="1 2">
    <name type="scientific">Caligus rogercresseyi</name>
    <name type="common">Sea louse</name>
    <dbReference type="NCBI Taxonomy" id="217165"/>
    <lineage>
        <taxon>Eukaryota</taxon>
        <taxon>Metazoa</taxon>
        <taxon>Ecdysozoa</taxon>
        <taxon>Arthropoda</taxon>
        <taxon>Crustacea</taxon>
        <taxon>Multicrustacea</taxon>
        <taxon>Hexanauplia</taxon>
        <taxon>Copepoda</taxon>
        <taxon>Siphonostomatoida</taxon>
        <taxon>Caligidae</taxon>
        <taxon>Caligus</taxon>
    </lineage>
</organism>
<dbReference type="AlphaFoldDB" id="A0A7T8GXG2"/>
<accession>A0A7T8GXG2</accession>